<keyword evidence="1" id="KW-1133">Transmembrane helix</keyword>
<organism evidence="2 3">
    <name type="scientific">Polaribacter marinaquae</name>
    <dbReference type="NCBI Taxonomy" id="1642819"/>
    <lineage>
        <taxon>Bacteria</taxon>
        <taxon>Pseudomonadati</taxon>
        <taxon>Bacteroidota</taxon>
        <taxon>Flavobacteriia</taxon>
        <taxon>Flavobacteriales</taxon>
        <taxon>Flavobacteriaceae</taxon>
    </lineage>
</organism>
<evidence type="ECO:0000313" key="3">
    <source>
        <dbReference type="Proteomes" id="UP001491088"/>
    </source>
</evidence>
<keyword evidence="1" id="KW-0812">Transmembrane</keyword>
<reference evidence="2 3" key="1">
    <citation type="submission" date="2024-03" db="EMBL/GenBank/DDBJ databases">
        <authorList>
            <person name="Cao K."/>
        </authorList>
    </citation>
    <scope>NUCLEOTIDE SEQUENCE [LARGE SCALE GENOMIC DNA]</scope>
    <source>
        <strain evidence="2 3">MCCC 1K00696</strain>
    </source>
</reference>
<keyword evidence="1" id="KW-0472">Membrane</keyword>
<feature type="transmembrane region" description="Helical" evidence="1">
    <location>
        <begin position="47"/>
        <end position="66"/>
    </location>
</feature>
<evidence type="ECO:0000313" key="2">
    <source>
        <dbReference type="EMBL" id="WYW55306.1"/>
    </source>
</evidence>
<proteinExistence type="predicted"/>
<sequence length="95" mass="10720">MGTVKKDILIGFLVALFATFGGVFLYLEYFSKFSFDDTLKMIEEGKLYGKVLSLAAIPNLFVFFVFIKKKQDHKAKGVLLATILIALTTLLLKFF</sequence>
<feature type="transmembrane region" description="Helical" evidence="1">
    <location>
        <begin position="7"/>
        <end position="27"/>
    </location>
</feature>
<dbReference type="EMBL" id="CP150496">
    <property type="protein sequence ID" value="WYW55306.1"/>
    <property type="molecule type" value="Genomic_DNA"/>
</dbReference>
<feature type="transmembrane region" description="Helical" evidence="1">
    <location>
        <begin position="78"/>
        <end position="94"/>
    </location>
</feature>
<keyword evidence="3" id="KW-1185">Reference proteome</keyword>
<gene>
    <name evidence="2" type="ORF">WG950_12305</name>
</gene>
<evidence type="ECO:0000256" key="1">
    <source>
        <dbReference type="SAM" id="Phobius"/>
    </source>
</evidence>
<name>A0ABZ2TQK0_9FLAO</name>
<accession>A0ABZ2TQK0</accession>
<dbReference type="RefSeq" id="WP_079737186.1">
    <property type="nucleotide sequence ID" value="NZ_CP150496.1"/>
</dbReference>
<protein>
    <submittedName>
        <fullName evidence="2">Uncharacterized protein</fullName>
    </submittedName>
</protein>
<dbReference type="Proteomes" id="UP001491088">
    <property type="component" value="Chromosome"/>
</dbReference>